<gene>
    <name evidence="2" type="ORF">R3P38DRAFT_2810298</name>
</gene>
<name>A0AAV9ZBS5_9AGAR</name>
<dbReference type="Proteomes" id="UP001362999">
    <property type="component" value="Unassembled WGS sequence"/>
</dbReference>
<evidence type="ECO:0000313" key="3">
    <source>
        <dbReference type="Proteomes" id="UP001362999"/>
    </source>
</evidence>
<comment type="caution">
    <text evidence="2">The sequence shown here is derived from an EMBL/GenBank/DDBJ whole genome shotgun (WGS) entry which is preliminary data.</text>
</comment>
<proteinExistence type="predicted"/>
<keyword evidence="3" id="KW-1185">Reference proteome</keyword>
<feature type="compositionally biased region" description="Acidic residues" evidence="1">
    <location>
        <begin position="119"/>
        <end position="133"/>
    </location>
</feature>
<dbReference type="AlphaFoldDB" id="A0AAV9ZBS5"/>
<accession>A0AAV9ZBS5</accession>
<evidence type="ECO:0000313" key="2">
    <source>
        <dbReference type="EMBL" id="KAK6977465.1"/>
    </source>
</evidence>
<sequence>MTRQLGSYGKYLAHIQAAFQGAFRRGDCCIVKYPEQTFSAIGGHCQPRRTDSGQEVFTGAGNNIAGVPLSQLSHSDQVAEAVAWAAESAGSDWKIPDRSHQRPDSEDEDSQDEFKMPRDDEEEEKEEEENEDEDVIMEGAEFTDGRPAVNPVFGDPGLLSFLQLECDKNHAALLQQQCEPCYTDTLGNRVRSLHTGGSGAEGDASSEKPECKVNCRCPGSRELRVYGTNPLNSSIEFAGFKFNDVRLSEGILVNMHAIHQVVIRGNIPQHERDEREAVEQAMNSGHSTAKIERQ</sequence>
<protein>
    <submittedName>
        <fullName evidence="2">Uncharacterized protein</fullName>
    </submittedName>
</protein>
<dbReference type="EMBL" id="JAWWNJ010000168">
    <property type="protein sequence ID" value="KAK6977465.1"/>
    <property type="molecule type" value="Genomic_DNA"/>
</dbReference>
<evidence type="ECO:0000256" key="1">
    <source>
        <dbReference type="SAM" id="MobiDB-lite"/>
    </source>
</evidence>
<organism evidence="2 3">
    <name type="scientific">Favolaschia claudopus</name>
    <dbReference type="NCBI Taxonomy" id="2862362"/>
    <lineage>
        <taxon>Eukaryota</taxon>
        <taxon>Fungi</taxon>
        <taxon>Dikarya</taxon>
        <taxon>Basidiomycota</taxon>
        <taxon>Agaricomycotina</taxon>
        <taxon>Agaricomycetes</taxon>
        <taxon>Agaricomycetidae</taxon>
        <taxon>Agaricales</taxon>
        <taxon>Marasmiineae</taxon>
        <taxon>Mycenaceae</taxon>
        <taxon>Favolaschia</taxon>
    </lineage>
</organism>
<reference evidence="2 3" key="1">
    <citation type="journal article" date="2024" name="J Genomics">
        <title>Draft genome sequencing and assembly of Favolaschia claudopus CIRM-BRFM 2984 isolated from oak limbs.</title>
        <authorList>
            <person name="Navarro D."/>
            <person name="Drula E."/>
            <person name="Chaduli D."/>
            <person name="Cazenave R."/>
            <person name="Ahrendt S."/>
            <person name="Wang J."/>
            <person name="Lipzen A."/>
            <person name="Daum C."/>
            <person name="Barry K."/>
            <person name="Grigoriev I.V."/>
            <person name="Favel A."/>
            <person name="Rosso M.N."/>
            <person name="Martin F."/>
        </authorList>
    </citation>
    <scope>NUCLEOTIDE SEQUENCE [LARGE SCALE GENOMIC DNA]</scope>
    <source>
        <strain evidence="2 3">CIRM-BRFM 2984</strain>
    </source>
</reference>
<feature type="region of interest" description="Disordered" evidence="1">
    <location>
        <begin position="89"/>
        <end position="133"/>
    </location>
</feature>
<feature type="compositionally biased region" description="Basic and acidic residues" evidence="1">
    <location>
        <begin position="94"/>
        <end position="104"/>
    </location>
</feature>